<gene>
    <name evidence="1" type="ordered locus">VIT_19s0093g00450</name>
</gene>
<sequence length="41" mass="4453">MQYGDPCKPCNYAGKLFKSGVSFEDCKGCLEPKVQKGGLEP</sequence>
<reference evidence="2" key="1">
    <citation type="journal article" date="2007" name="Nature">
        <title>The grapevine genome sequence suggests ancestral hexaploidization in major angiosperm phyla.</title>
        <authorList>
            <consortium name="The French-Italian Public Consortium for Grapevine Genome Characterization."/>
            <person name="Jaillon O."/>
            <person name="Aury J.-M."/>
            <person name="Noel B."/>
            <person name="Policriti A."/>
            <person name="Clepet C."/>
            <person name="Casagrande A."/>
            <person name="Choisne N."/>
            <person name="Aubourg S."/>
            <person name="Vitulo N."/>
            <person name="Jubin C."/>
            <person name="Vezzi A."/>
            <person name="Legeai F."/>
            <person name="Hugueney P."/>
            <person name="Dasilva C."/>
            <person name="Horner D."/>
            <person name="Mica E."/>
            <person name="Jublot D."/>
            <person name="Poulain J."/>
            <person name="Bruyere C."/>
            <person name="Billault A."/>
            <person name="Segurens B."/>
            <person name="Gouyvenoux M."/>
            <person name="Ugarte E."/>
            <person name="Cattonaro F."/>
            <person name="Anthouard V."/>
            <person name="Vico V."/>
            <person name="Del Fabbro C."/>
            <person name="Alaux M."/>
            <person name="Di Gaspero G."/>
            <person name="Dumas V."/>
            <person name="Felice N."/>
            <person name="Paillard S."/>
            <person name="Juman I."/>
            <person name="Moroldo M."/>
            <person name="Scalabrin S."/>
            <person name="Canaguier A."/>
            <person name="Le Clainche I."/>
            <person name="Malacrida G."/>
            <person name="Durand E."/>
            <person name="Pesole G."/>
            <person name="Laucou V."/>
            <person name="Chatelet P."/>
            <person name="Merdinoglu D."/>
            <person name="Delledonne M."/>
            <person name="Pezzotti M."/>
            <person name="Lecharny A."/>
            <person name="Scarpelli C."/>
            <person name="Artiguenave F."/>
            <person name="Pe M.E."/>
            <person name="Valle G."/>
            <person name="Morgante M."/>
            <person name="Caboche M."/>
            <person name="Adam-Blondon A.-F."/>
            <person name="Weissenbach J."/>
            <person name="Quetier F."/>
            <person name="Wincker P."/>
        </authorList>
    </citation>
    <scope>NUCLEOTIDE SEQUENCE [LARGE SCALE GENOMIC DNA]</scope>
    <source>
        <strain evidence="2">cv. Pinot noir / PN40024</strain>
    </source>
</reference>
<organism evidence="1 2">
    <name type="scientific">Vitis vinifera</name>
    <name type="common">Grape</name>
    <dbReference type="NCBI Taxonomy" id="29760"/>
    <lineage>
        <taxon>Eukaryota</taxon>
        <taxon>Viridiplantae</taxon>
        <taxon>Streptophyta</taxon>
        <taxon>Embryophyta</taxon>
        <taxon>Tracheophyta</taxon>
        <taxon>Spermatophyta</taxon>
        <taxon>Magnoliopsida</taxon>
        <taxon>eudicotyledons</taxon>
        <taxon>Gunneridae</taxon>
        <taxon>Pentapetalae</taxon>
        <taxon>rosids</taxon>
        <taxon>Vitales</taxon>
        <taxon>Vitaceae</taxon>
        <taxon>Viteae</taxon>
        <taxon>Vitis</taxon>
    </lineage>
</organism>
<dbReference type="PaxDb" id="29760-VIT_19s0093g00450.t01"/>
<evidence type="ECO:0000313" key="2">
    <source>
        <dbReference type="Proteomes" id="UP000009183"/>
    </source>
</evidence>
<proteinExistence type="predicted"/>
<dbReference type="InParanoid" id="F6HR87"/>
<keyword evidence="2" id="KW-1185">Reference proteome</keyword>
<dbReference type="Proteomes" id="UP000009183">
    <property type="component" value="Chromosome 19"/>
</dbReference>
<dbReference type="AlphaFoldDB" id="F6HR87"/>
<dbReference type="HOGENOM" id="CLU_3280603_0_0_1"/>
<protein>
    <submittedName>
        <fullName evidence="1">Uncharacterized protein</fullName>
    </submittedName>
</protein>
<evidence type="ECO:0000313" key="1">
    <source>
        <dbReference type="EMBL" id="CCB57195.1"/>
    </source>
</evidence>
<dbReference type="EMBL" id="FN596009">
    <property type="protein sequence ID" value="CCB57195.1"/>
    <property type="molecule type" value="Genomic_DNA"/>
</dbReference>
<accession>F6HR87</accession>
<name>F6HR87_VITVI</name>